<keyword evidence="3" id="KW-1185">Reference proteome</keyword>
<sequence>MEKIPSFRGEPVTSLRAVKDSCHEIQAFNVQESEEGSPLVIAWAGLSRRLRTICGDCHKVHESSGPLTGLSKARAAIAAWSEAVQAMCDAKALELIVAKPAVKKEEGMFGAMKTNFNAFLAKFQDAVDSGLKSFQEAHLAPVETFKEKYQSVASDCEKWSVTKHSPLFFADYKTTGDDMDQVGAARNNVKSTMKSLAKFCGHVTTSKSLEPTINLAKDSYKNATSLINDASKCASVLLVTAVLIRPGSKAQDVKATVEMSHKAFGVSKDQFSPKLIKLLNDMLKGDGESKELEKSADRSKKRPSVPAFDEALDNSGKSQVKKTKKSAEAEADGPPKTKRGRADHEGDEKNKRKEKKKAKRGNESD</sequence>
<reference evidence="2 3" key="1">
    <citation type="submission" date="2024-02" db="EMBL/GenBank/DDBJ databases">
        <authorList>
            <person name="Chen Y."/>
            <person name="Shah S."/>
            <person name="Dougan E. K."/>
            <person name="Thang M."/>
            <person name="Chan C."/>
        </authorList>
    </citation>
    <scope>NUCLEOTIDE SEQUENCE [LARGE SCALE GENOMIC DNA]</scope>
</reference>
<proteinExistence type="predicted"/>
<protein>
    <recommendedName>
        <fullName evidence="4">Cytochrome c domain-containing protein</fullName>
    </recommendedName>
</protein>
<accession>A0ABP0HIV7</accession>
<evidence type="ECO:0008006" key="4">
    <source>
        <dbReference type="Google" id="ProtNLM"/>
    </source>
</evidence>
<feature type="compositionally biased region" description="Basic and acidic residues" evidence="1">
    <location>
        <begin position="287"/>
        <end position="298"/>
    </location>
</feature>
<name>A0ABP0HIV7_9DINO</name>
<evidence type="ECO:0000313" key="3">
    <source>
        <dbReference type="Proteomes" id="UP001642484"/>
    </source>
</evidence>
<evidence type="ECO:0000256" key="1">
    <source>
        <dbReference type="SAM" id="MobiDB-lite"/>
    </source>
</evidence>
<dbReference type="EMBL" id="CAXAMN010000614">
    <property type="protein sequence ID" value="CAK8989747.1"/>
    <property type="molecule type" value="Genomic_DNA"/>
</dbReference>
<feature type="region of interest" description="Disordered" evidence="1">
    <location>
        <begin position="287"/>
        <end position="365"/>
    </location>
</feature>
<comment type="caution">
    <text evidence="2">The sequence shown here is derived from an EMBL/GenBank/DDBJ whole genome shotgun (WGS) entry which is preliminary data.</text>
</comment>
<gene>
    <name evidence="2" type="ORF">CCMP2556_LOCUS1778</name>
</gene>
<dbReference type="Proteomes" id="UP001642484">
    <property type="component" value="Unassembled WGS sequence"/>
</dbReference>
<evidence type="ECO:0000313" key="2">
    <source>
        <dbReference type="EMBL" id="CAK8989747.1"/>
    </source>
</evidence>
<feature type="compositionally biased region" description="Basic and acidic residues" evidence="1">
    <location>
        <begin position="340"/>
        <end position="351"/>
    </location>
</feature>
<organism evidence="2 3">
    <name type="scientific">Durusdinium trenchii</name>
    <dbReference type="NCBI Taxonomy" id="1381693"/>
    <lineage>
        <taxon>Eukaryota</taxon>
        <taxon>Sar</taxon>
        <taxon>Alveolata</taxon>
        <taxon>Dinophyceae</taxon>
        <taxon>Suessiales</taxon>
        <taxon>Symbiodiniaceae</taxon>
        <taxon>Durusdinium</taxon>
    </lineage>
</organism>